<keyword evidence="3 4" id="KW-0732">Signal</keyword>
<dbReference type="PANTHER" id="PTHR28154:SF1">
    <property type="entry name" value="CELL WALL SYNTHESIS PROTEIN KNH1-RELATED"/>
    <property type="match status" value="1"/>
</dbReference>
<dbReference type="GO" id="GO:0006078">
    <property type="term" value="P:(1-&gt;6)-beta-D-glucan biosynthetic process"/>
    <property type="evidence" value="ECO:0007669"/>
    <property type="project" value="InterPro"/>
</dbReference>
<organism evidence="7 8">
    <name type="scientific">Candida maltosa (strain Xu316)</name>
    <name type="common">Yeast</name>
    <dbReference type="NCBI Taxonomy" id="1245528"/>
    <lineage>
        <taxon>Eukaryota</taxon>
        <taxon>Fungi</taxon>
        <taxon>Dikarya</taxon>
        <taxon>Ascomycota</taxon>
        <taxon>Saccharomycotina</taxon>
        <taxon>Pichiomycetes</taxon>
        <taxon>Debaryomycetaceae</taxon>
        <taxon>Candida/Lodderomyces clade</taxon>
        <taxon>Candida</taxon>
    </lineage>
</organism>
<dbReference type="Pfam" id="PF10342">
    <property type="entry name" value="Kre9_KNH"/>
    <property type="match status" value="1"/>
</dbReference>
<keyword evidence="8" id="KW-1185">Reference proteome</keyword>
<evidence type="ECO:0000256" key="2">
    <source>
        <dbReference type="ARBA" id="ARBA00006816"/>
    </source>
</evidence>
<dbReference type="eggNOG" id="ENOG502S28F">
    <property type="taxonomic scope" value="Eukaryota"/>
</dbReference>
<evidence type="ECO:0000313" key="7">
    <source>
        <dbReference type="EMBL" id="EMG50485.1"/>
    </source>
</evidence>
<evidence type="ECO:0000259" key="5">
    <source>
        <dbReference type="Pfam" id="PF05390"/>
    </source>
</evidence>
<comment type="function">
    <text evidence="1">Involved in cell wall beta(1-&gt;6) glucan synthesis.</text>
</comment>
<feature type="domain" description="Yeast cell wall synthesis Kre9/Knh1-like N-terminal" evidence="6">
    <location>
        <begin position="26"/>
        <end position="132"/>
    </location>
</feature>
<feature type="domain" description="Yeast cell wall synthesis Kre9/Knh1 C-terminal" evidence="5">
    <location>
        <begin position="165"/>
        <end position="262"/>
    </location>
</feature>
<dbReference type="Proteomes" id="UP000011777">
    <property type="component" value="Unassembled WGS sequence"/>
</dbReference>
<dbReference type="PANTHER" id="PTHR28154">
    <property type="entry name" value="CELL WALL SYNTHESIS PROTEIN KNH1-RELATED"/>
    <property type="match status" value="1"/>
</dbReference>
<dbReference type="EMBL" id="AOGT01000225">
    <property type="protein sequence ID" value="EMG50485.1"/>
    <property type="molecule type" value="Genomic_DNA"/>
</dbReference>
<dbReference type="OMA" id="YYYFQIY"/>
<dbReference type="GO" id="GO:0031505">
    <property type="term" value="P:fungal-type cell wall organization"/>
    <property type="evidence" value="ECO:0007669"/>
    <property type="project" value="TreeGrafter"/>
</dbReference>
<accession>M3K5D3</accession>
<comment type="similarity">
    <text evidence="2">Belongs to the KRE9/KNH1 family.</text>
</comment>
<dbReference type="Pfam" id="PF05390">
    <property type="entry name" value="Kre9_KNH1_C"/>
    <property type="match status" value="1"/>
</dbReference>
<evidence type="ECO:0000259" key="6">
    <source>
        <dbReference type="Pfam" id="PF10342"/>
    </source>
</evidence>
<name>M3K5D3_CANMX</name>
<proteinExistence type="inferred from homology"/>
<reference evidence="7 8" key="1">
    <citation type="submission" date="2013-02" db="EMBL/GenBank/DDBJ databases">
        <title>Genome sequence of Candida maltosa Xu316, a potential industrial strain for xylitol and ethanol production.</title>
        <authorList>
            <person name="Yu J."/>
            <person name="Wang Q."/>
            <person name="Geng X."/>
            <person name="Bao W."/>
            <person name="He P."/>
            <person name="Cai J."/>
        </authorList>
    </citation>
    <scope>NUCLEOTIDE SEQUENCE [LARGE SCALE GENOMIC DNA]</scope>
    <source>
        <strain evidence="8">Xu316</strain>
    </source>
</reference>
<dbReference type="AlphaFoldDB" id="M3K5D3"/>
<gene>
    <name evidence="7" type="ORF">G210_3564</name>
</gene>
<dbReference type="HOGENOM" id="CLU_063732_1_0_1"/>
<dbReference type="InterPro" id="IPR008659">
    <property type="entry name" value="Kre9/Knh1_C"/>
</dbReference>
<evidence type="ECO:0000313" key="8">
    <source>
        <dbReference type="Proteomes" id="UP000011777"/>
    </source>
</evidence>
<feature type="chain" id="PRO_5004035554" evidence="4">
    <location>
        <begin position="20"/>
        <end position="270"/>
    </location>
</feature>
<dbReference type="InterPro" id="IPR045328">
    <property type="entry name" value="Kre9/Knh1"/>
</dbReference>
<comment type="caution">
    <text evidence="7">The sequence shown here is derived from an EMBL/GenBank/DDBJ whole genome shotgun (WGS) entry which is preliminary data.</text>
</comment>
<evidence type="ECO:0000256" key="3">
    <source>
        <dbReference type="ARBA" id="ARBA00022729"/>
    </source>
</evidence>
<feature type="signal peptide" evidence="4">
    <location>
        <begin position="1"/>
        <end position="19"/>
    </location>
</feature>
<dbReference type="OrthoDB" id="2432613at2759"/>
<sequence length="270" mass="28690">MRNFILLSLLASFITTILADVDITAPSSGDKYSGSSGSASVKISWDDADDPDSPKSLANVKAYTISLCTGPKPDGSIQCLETPLVNAQAITSKTTTVSISNTLVPNGFYYFQIYAQFTNGGNTIHYSPRFQLTGMGGPTGTLDVTETGGVPGAQASGFDTAITVNSGSFTVPYTLQTGKTRFAPMQMQPGTTVTATTWSMKFPTSAVTYYSTKAASPVVYSTITPGWSYTAESAVNYASVAPYPTNWYAASERVSKATISAATKRRRWLD</sequence>
<evidence type="ECO:0000256" key="1">
    <source>
        <dbReference type="ARBA" id="ARBA00004010"/>
    </source>
</evidence>
<dbReference type="GO" id="GO:0005576">
    <property type="term" value="C:extracellular region"/>
    <property type="evidence" value="ECO:0007669"/>
    <property type="project" value="TreeGrafter"/>
</dbReference>
<protein>
    <submittedName>
        <fullName evidence="7">Cell wall synthesis protein KRE9</fullName>
    </submittedName>
</protein>
<evidence type="ECO:0000256" key="4">
    <source>
        <dbReference type="SAM" id="SignalP"/>
    </source>
</evidence>
<dbReference type="GO" id="GO:0042546">
    <property type="term" value="P:cell wall biogenesis"/>
    <property type="evidence" value="ECO:0007669"/>
    <property type="project" value="InterPro"/>
</dbReference>
<dbReference type="STRING" id="1245528.M3K5D3"/>
<dbReference type="InterPro" id="IPR018466">
    <property type="entry name" value="Kre9/Knh1-like_N"/>
</dbReference>